<dbReference type="EMBL" id="GBXM01058854">
    <property type="protein sequence ID" value="JAH49723.1"/>
    <property type="molecule type" value="Transcribed_RNA"/>
</dbReference>
<dbReference type="AlphaFoldDB" id="A0A0E9TAK4"/>
<organism evidence="1">
    <name type="scientific">Anguilla anguilla</name>
    <name type="common">European freshwater eel</name>
    <name type="synonym">Muraena anguilla</name>
    <dbReference type="NCBI Taxonomy" id="7936"/>
    <lineage>
        <taxon>Eukaryota</taxon>
        <taxon>Metazoa</taxon>
        <taxon>Chordata</taxon>
        <taxon>Craniata</taxon>
        <taxon>Vertebrata</taxon>
        <taxon>Euteleostomi</taxon>
        <taxon>Actinopterygii</taxon>
        <taxon>Neopterygii</taxon>
        <taxon>Teleostei</taxon>
        <taxon>Anguilliformes</taxon>
        <taxon>Anguillidae</taxon>
        <taxon>Anguilla</taxon>
    </lineage>
</organism>
<reference evidence="1" key="2">
    <citation type="journal article" date="2015" name="Fish Shellfish Immunol.">
        <title>Early steps in the European eel (Anguilla anguilla)-Vibrio vulnificus interaction in the gills: Role of the RtxA13 toxin.</title>
        <authorList>
            <person name="Callol A."/>
            <person name="Pajuelo D."/>
            <person name="Ebbesson L."/>
            <person name="Teles M."/>
            <person name="MacKenzie S."/>
            <person name="Amaro C."/>
        </authorList>
    </citation>
    <scope>NUCLEOTIDE SEQUENCE</scope>
</reference>
<evidence type="ECO:0000313" key="1">
    <source>
        <dbReference type="EMBL" id="JAH49723.1"/>
    </source>
</evidence>
<reference evidence="1" key="1">
    <citation type="submission" date="2014-11" db="EMBL/GenBank/DDBJ databases">
        <authorList>
            <person name="Amaro Gonzalez C."/>
        </authorList>
    </citation>
    <scope>NUCLEOTIDE SEQUENCE</scope>
</reference>
<accession>A0A0E9TAK4</accession>
<sequence length="17" mass="2089">MRRKARLCLCKKGLQFH</sequence>
<name>A0A0E9TAK4_ANGAN</name>
<protein>
    <submittedName>
        <fullName evidence="1">Uncharacterized protein</fullName>
    </submittedName>
</protein>
<proteinExistence type="predicted"/>